<name>A0ABU1B6Z9_PSEHA</name>
<feature type="compositionally biased region" description="Polar residues" evidence="2">
    <location>
        <begin position="209"/>
        <end position="224"/>
    </location>
</feature>
<comment type="caution">
    <text evidence="3">The sequence shown here is derived from an EMBL/GenBank/DDBJ whole genome shotgun (WGS) entry which is preliminary data.</text>
</comment>
<keyword evidence="1" id="KW-0534">Nitrate assimilation</keyword>
<evidence type="ECO:0000256" key="1">
    <source>
        <dbReference type="ARBA" id="ARBA00023063"/>
    </source>
</evidence>
<protein>
    <submittedName>
        <fullName evidence="3">Nitrate reductase molybdenum cofactor assembly chaperone</fullName>
    </submittedName>
</protein>
<dbReference type="Gene3D" id="1.10.3480.10">
    <property type="entry name" value="TorD-like"/>
    <property type="match status" value="1"/>
</dbReference>
<dbReference type="SUPFAM" id="SSF89155">
    <property type="entry name" value="TorD-like"/>
    <property type="match status" value="1"/>
</dbReference>
<sequence>MILKLLSRLIDYPCEELHDHKADLLALVASDDKLPEDVKAPLCEFIEQRLSMDLLDWQAEYDGLFERGRSLSLLFFEHVHGESRDRGQAMIDLIEQYKLAGLNIGVRELPDYVPLYLEFVATQPIDAQAGWLQDVAHIMALLTARLQKRENNYQAVFAAVLALSGVEVELAEIHQQIADEKRDDTKEAIDKVWEEEAVTFGGDAVNGGCPTTKNRPSAEQSRSTELPISFVDATANSNSHNQVRGNL</sequence>
<dbReference type="Proteomes" id="UP001226574">
    <property type="component" value="Unassembled WGS sequence"/>
</dbReference>
<dbReference type="EMBL" id="JAVIFY010000001">
    <property type="protein sequence ID" value="MDQ9090145.1"/>
    <property type="molecule type" value="Genomic_DNA"/>
</dbReference>
<keyword evidence="4" id="KW-1185">Reference proteome</keyword>
<dbReference type="PANTHER" id="PTHR43680">
    <property type="entry name" value="NITRATE REDUCTASE MOLYBDENUM COFACTOR ASSEMBLY CHAPERONE"/>
    <property type="match status" value="1"/>
</dbReference>
<dbReference type="NCBIfam" id="TIGR00684">
    <property type="entry name" value="narJ"/>
    <property type="match status" value="1"/>
</dbReference>
<dbReference type="RefSeq" id="WP_309038138.1">
    <property type="nucleotide sequence ID" value="NZ_JAVIFY010000001.1"/>
</dbReference>
<feature type="region of interest" description="Disordered" evidence="2">
    <location>
        <begin position="203"/>
        <end position="224"/>
    </location>
</feature>
<evidence type="ECO:0000313" key="4">
    <source>
        <dbReference type="Proteomes" id="UP001226574"/>
    </source>
</evidence>
<dbReference type="PANTHER" id="PTHR43680:SF2">
    <property type="entry name" value="NITRATE REDUCTASE MOLYBDENUM COFACTOR ASSEMBLY CHAPERONE NARJ"/>
    <property type="match status" value="1"/>
</dbReference>
<reference evidence="3 4" key="1">
    <citation type="submission" date="2023-08" db="EMBL/GenBank/DDBJ databases">
        <title>Pseudoalteromonas haloplanktis LL1 genome.</title>
        <authorList>
            <person name="Wu S."/>
        </authorList>
    </citation>
    <scope>NUCLEOTIDE SEQUENCE [LARGE SCALE GENOMIC DNA]</scope>
    <source>
        <strain evidence="3 4">LL1</strain>
    </source>
</reference>
<proteinExistence type="predicted"/>
<dbReference type="InterPro" id="IPR036411">
    <property type="entry name" value="TorD-like_sf"/>
</dbReference>
<accession>A0ABU1B6Z9</accession>
<evidence type="ECO:0000256" key="2">
    <source>
        <dbReference type="SAM" id="MobiDB-lite"/>
    </source>
</evidence>
<organism evidence="3 4">
    <name type="scientific">Pseudoalteromonas haloplanktis</name>
    <name type="common">Alteromonas haloplanktis</name>
    <dbReference type="NCBI Taxonomy" id="228"/>
    <lineage>
        <taxon>Bacteria</taxon>
        <taxon>Pseudomonadati</taxon>
        <taxon>Pseudomonadota</taxon>
        <taxon>Gammaproteobacteria</taxon>
        <taxon>Alteromonadales</taxon>
        <taxon>Pseudoalteromonadaceae</taxon>
        <taxon>Pseudoalteromonas</taxon>
    </lineage>
</organism>
<gene>
    <name evidence="3" type="primary">narJ</name>
    <name evidence="3" type="ORF">RC083_00920</name>
</gene>
<dbReference type="Pfam" id="PF02613">
    <property type="entry name" value="Nitrate_red_del"/>
    <property type="match status" value="1"/>
</dbReference>
<dbReference type="InterPro" id="IPR020945">
    <property type="entry name" value="DMSO/NO3_reduct_chaperone"/>
</dbReference>
<dbReference type="InterPro" id="IPR003765">
    <property type="entry name" value="NO3_reductase_chaperone_NarJ"/>
</dbReference>
<evidence type="ECO:0000313" key="3">
    <source>
        <dbReference type="EMBL" id="MDQ9090145.1"/>
    </source>
</evidence>